<evidence type="ECO:0000256" key="10">
    <source>
        <dbReference type="RuleBase" id="RU003915"/>
    </source>
</evidence>
<keyword evidence="13" id="KW-1185">Reference proteome</keyword>
<dbReference type="PANTHER" id="PTHR47861">
    <property type="entry name" value="FKBP-TYPE PEPTIDYL-PROLYL CIS-TRANS ISOMERASE SLYD"/>
    <property type="match status" value="1"/>
</dbReference>
<evidence type="ECO:0000256" key="5">
    <source>
        <dbReference type="ARBA" id="ARBA00023110"/>
    </source>
</evidence>
<reference evidence="12 13" key="1">
    <citation type="submission" date="2016-11" db="EMBL/GenBank/DDBJ databases">
        <authorList>
            <person name="Jaros S."/>
            <person name="Januszkiewicz K."/>
            <person name="Wedrychowicz H."/>
        </authorList>
    </citation>
    <scope>NUCLEOTIDE SEQUENCE [LARGE SCALE GENOMIC DNA]</scope>
    <source>
        <strain evidence="12 13">DSM 9705</strain>
    </source>
</reference>
<dbReference type="GO" id="GO:0042026">
    <property type="term" value="P:protein refolding"/>
    <property type="evidence" value="ECO:0007669"/>
    <property type="project" value="UniProtKB-ARBA"/>
</dbReference>
<dbReference type="RefSeq" id="WP_073378911.1">
    <property type="nucleotide sequence ID" value="NZ_FQXS01000036.1"/>
</dbReference>
<dbReference type="PANTHER" id="PTHR47861:SF3">
    <property type="entry name" value="FKBP-TYPE PEPTIDYL-PROLYL CIS-TRANS ISOMERASE SLYD"/>
    <property type="match status" value="1"/>
</dbReference>
<keyword evidence="7 9" id="KW-0413">Isomerase</keyword>
<comment type="similarity">
    <text evidence="3 10">Belongs to the FKBP-type PPIase family.</text>
</comment>
<evidence type="ECO:0000256" key="7">
    <source>
        <dbReference type="ARBA" id="ARBA00023235"/>
    </source>
</evidence>
<gene>
    <name evidence="12" type="ORF">SAMN02745124_03974</name>
</gene>
<evidence type="ECO:0000313" key="12">
    <source>
        <dbReference type="EMBL" id="SHI10821.1"/>
    </source>
</evidence>
<dbReference type="PROSITE" id="PS50059">
    <property type="entry name" value="FKBP_PPIASE"/>
    <property type="match status" value="1"/>
</dbReference>
<evidence type="ECO:0000256" key="9">
    <source>
        <dbReference type="PROSITE-ProRule" id="PRU00277"/>
    </source>
</evidence>
<evidence type="ECO:0000256" key="8">
    <source>
        <dbReference type="ARBA" id="ARBA00037071"/>
    </source>
</evidence>
<protein>
    <recommendedName>
        <fullName evidence="10">Peptidyl-prolyl cis-trans isomerase</fullName>
        <ecNumber evidence="10">5.2.1.8</ecNumber>
    </recommendedName>
</protein>
<keyword evidence="6" id="KW-0143">Chaperone</keyword>
<dbReference type="OrthoDB" id="9808891at2"/>
<evidence type="ECO:0000256" key="4">
    <source>
        <dbReference type="ARBA" id="ARBA00022490"/>
    </source>
</evidence>
<name>A0A1M5YFH9_9BACT</name>
<feature type="domain" description="PPIase FKBP-type" evidence="11">
    <location>
        <begin position="7"/>
        <end position="88"/>
    </location>
</feature>
<evidence type="ECO:0000256" key="6">
    <source>
        <dbReference type="ARBA" id="ARBA00023186"/>
    </source>
</evidence>
<dbReference type="Gene3D" id="3.10.50.40">
    <property type="match status" value="1"/>
</dbReference>
<dbReference type="AlphaFoldDB" id="A0A1M5YFH9"/>
<comment type="catalytic activity">
    <reaction evidence="1 9 10">
        <text>[protein]-peptidylproline (omega=180) = [protein]-peptidylproline (omega=0)</text>
        <dbReference type="Rhea" id="RHEA:16237"/>
        <dbReference type="Rhea" id="RHEA-COMP:10747"/>
        <dbReference type="Rhea" id="RHEA-COMP:10748"/>
        <dbReference type="ChEBI" id="CHEBI:83833"/>
        <dbReference type="ChEBI" id="CHEBI:83834"/>
        <dbReference type="EC" id="5.2.1.8"/>
    </reaction>
</comment>
<dbReference type="Proteomes" id="UP000184139">
    <property type="component" value="Unassembled WGS sequence"/>
</dbReference>
<dbReference type="GO" id="GO:0005737">
    <property type="term" value="C:cytoplasm"/>
    <property type="evidence" value="ECO:0007669"/>
    <property type="project" value="UniProtKB-SubCell"/>
</dbReference>
<evidence type="ECO:0000256" key="1">
    <source>
        <dbReference type="ARBA" id="ARBA00000971"/>
    </source>
</evidence>
<keyword evidence="4" id="KW-0963">Cytoplasm</keyword>
<comment type="subcellular location">
    <subcellularLocation>
        <location evidence="2">Cytoplasm</location>
    </subcellularLocation>
</comment>
<evidence type="ECO:0000313" key="13">
    <source>
        <dbReference type="Proteomes" id="UP000184139"/>
    </source>
</evidence>
<dbReference type="InterPro" id="IPR001179">
    <property type="entry name" value="PPIase_FKBP_dom"/>
</dbReference>
<proteinExistence type="inferred from homology"/>
<dbReference type="EMBL" id="FQXS01000036">
    <property type="protein sequence ID" value="SHI10821.1"/>
    <property type="molecule type" value="Genomic_DNA"/>
</dbReference>
<dbReference type="SUPFAM" id="SSF54534">
    <property type="entry name" value="FKBP-like"/>
    <property type="match status" value="1"/>
</dbReference>
<evidence type="ECO:0000256" key="2">
    <source>
        <dbReference type="ARBA" id="ARBA00004496"/>
    </source>
</evidence>
<evidence type="ECO:0000259" key="11">
    <source>
        <dbReference type="PROSITE" id="PS50059"/>
    </source>
</evidence>
<accession>A0A1M5YFH9</accession>
<dbReference type="STRING" id="1121409.SAMN02745124_03974"/>
<comment type="function">
    <text evidence="8">Also involved in hydrogenase metallocenter assembly, probably by participating in the nickel insertion step. This function in hydrogenase biosynthesis requires chaperone activity and the presence of the metal-binding domain, but not PPIase activity.</text>
</comment>
<sequence>MTVAVQGNTVKIHYTGTLDNGSVFDTSEGREPLEFTLGGGQVIAGFDEAVTGMAVGEKKSVKIPVDKAYGPRNEELVIAAPKEHVPADINPEVGQKLQMGGPNGEMVVVTVVEITDSHIMLDANPPLAGEDLNFDIELVTVA</sequence>
<dbReference type="InterPro" id="IPR046357">
    <property type="entry name" value="PPIase_dom_sf"/>
</dbReference>
<evidence type="ECO:0000256" key="3">
    <source>
        <dbReference type="ARBA" id="ARBA00006577"/>
    </source>
</evidence>
<keyword evidence="5 9" id="KW-0697">Rotamase</keyword>
<organism evidence="12 13">
    <name type="scientific">Desulfofustis glycolicus DSM 9705</name>
    <dbReference type="NCBI Taxonomy" id="1121409"/>
    <lineage>
        <taxon>Bacteria</taxon>
        <taxon>Pseudomonadati</taxon>
        <taxon>Thermodesulfobacteriota</taxon>
        <taxon>Desulfobulbia</taxon>
        <taxon>Desulfobulbales</taxon>
        <taxon>Desulfocapsaceae</taxon>
        <taxon>Desulfofustis</taxon>
    </lineage>
</organism>
<dbReference type="Pfam" id="PF00254">
    <property type="entry name" value="FKBP_C"/>
    <property type="match status" value="1"/>
</dbReference>
<dbReference type="GO" id="GO:0003755">
    <property type="term" value="F:peptidyl-prolyl cis-trans isomerase activity"/>
    <property type="evidence" value="ECO:0007669"/>
    <property type="project" value="UniProtKB-UniRule"/>
</dbReference>
<dbReference type="EC" id="5.2.1.8" evidence="10"/>